<organism evidence="2 3">
    <name type="scientific">Hyphomonas jannaschiana VP2</name>
    <dbReference type="NCBI Taxonomy" id="1280952"/>
    <lineage>
        <taxon>Bacteria</taxon>
        <taxon>Pseudomonadati</taxon>
        <taxon>Pseudomonadota</taxon>
        <taxon>Alphaproteobacteria</taxon>
        <taxon>Hyphomonadales</taxon>
        <taxon>Hyphomonadaceae</taxon>
        <taxon>Hyphomonas</taxon>
    </lineage>
</organism>
<gene>
    <name evidence="2" type="ORF">HJA_05142</name>
</gene>
<dbReference type="OrthoDB" id="7618790at2"/>
<dbReference type="SUPFAM" id="SSF55166">
    <property type="entry name" value="Hedgehog/DD-peptidase"/>
    <property type="match status" value="1"/>
</dbReference>
<dbReference type="eggNOG" id="COG3108">
    <property type="taxonomic scope" value="Bacteria"/>
</dbReference>
<protein>
    <recommendedName>
        <fullName evidence="1">Peptidase M15A C-terminal domain-containing protein</fullName>
    </recommendedName>
</protein>
<feature type="domain" description="Peptidase M15A C-terminal" evidence="1">
    <location>
        <begin position="17"/>
        <end position="120"/>
    </location>
</feature>
<evidence type="ECO:0000259" key="1">
    <source>
        <dbReference type="Pfam" id="PF08291"/>
    </source>
</evidence>
<dbReference type="InterPro" id="IPR009045">
    <property type="entry name" value="Zn_M74/Hedgehog-like"/>
</dbReference>
<dbReference type="PATRIC" id="fig|1280952.3.peg.1018"/>
<dbReference type="Gene3D" id="3.30.1380.10">
    <property type="match status" value="1"/>
</dbReference>
<comment type="caution">
    <text evidence="2">The sequence shown here is derived from an EMBL/GenBank/DDBJ whole genome shotgun (WGS) entry which is preliminary data.</text>
</comment>
<dbReference type="EMBL" id="ARYJ01000003">
    <property type="protein sequence ID" value="KCZ89610.1"/>
    <property type="molecule type" value="Genomic_DNA"/>
</dbReference>
<proteinExistence type="predicted"/>
<dbReference type="Pfam" id="PF08291">
    <property type="entry name" value="Peptidase_M15_3"/>
    <property type="match status" value="1"/>
</dbReference>
<dbReference type="RefSeq" id="WP_051597390.1">
    <property type="nucleotide sequence ID" value="NZ_ARYJ01000003.1"/>
</dbReference>
<dbReference type="Proteomes" id="UP000024816">
    <property type="component" value="Unassembled WGS sequence"/>
</dbReference>
<evidence type="ECO:0000313" key="2">
    <source>
        <dbReference type="EMBL" id="KCZ89610.1"/>
    </source>
</evidence>
<sequence length="139" mass="15789">MLIENVSDFDADGWRWPHFTPRELACHCGGRFCAGEYWHAPDFLDALEALRADAGQPLIVNSGHRCAIWNSYVGGARFSLHRAMAVDISLAWHDRHMLLAAAEQHGFTGLGLAKTFLHLDRRPRPARWFYPGSETSWRT</sequence>
<dbReference type="AlphaFoldDB" id="A0A059FG43"/>
<name>A0A059FG43_9PROT</name>
<reference evidence="2 3" key="1">
    <citation type="journal article" date="2014" name="Antonie Van Leeuwenhoek">
        <title>Hyphomonas beringensis sp. nov. and Hyphomonas chukchiensis sp. nov., isolated from surface seawater of the Bering Sea and Chukchi Sea.</title>
        <authorList>
            <person name="Li C."/>
            <person name="Lai Q."/>
            <person name="Li G."/>
            <person name="Dong C."/>
            <person name="Wang J."/>
            <person name="Liao Y."/>
            <person name="Shao Z."/>
        </authorList>
    </citation>
    <scope>NUCLEOTIDE SEQUENCE [LARGE SCALE GENOMIC DNA]</scope>
    <source>
        <strain evidence="2 3">VP2</strain>
    </source>
</reference>
<evidence type="ECO:0000313" key="3">
    <source>
        <dbReference type="Proteomes" id="UP000024816"/>
    </source>
</evidence>
<dbReference type="STRING" id="1280952.HJA_05142"/>
<dbReference type="InterPro" id="IPR013230">
    <property type="entry name" value="Peptidase_M15A_C"/>
</dbReference>
<keyword evidence="3" id="KW-1185">Reference proteome</keyword>
<accession>A0A059FG43</accession>